<protein>
    <recommendedName>
        <fullName evidence="1">HTH cro/C1-type domain-containing protein</fullName>
    </recommendedName>
</protein>
<dbReference type="InterPro" id="IPR011990">
    <property type="entry name" value="TPR-like_helical_dom_sf"/>
</dbReference>
<comment type="caution">
    <text evidence="2">The sequence shown here is derived from an EMBL/GenBank/DDBJ whole genome shotgun (WGS) entry which is preliminary data.</text>
</comment>
<evidence type="ECO:0000313" key="2">
    <source>
        <dbReference type="EMBL" id="OIU69815.1"/>
    </source>
</evidence>
<organism evidence="2 3">
    <name type="scientific">Rossellomorea aquimaris</name>
    <dbReference type="NCBI Taxonomy" id="189382"/>
    <lineage>
        <taxon>Bacteria</taxon>
        <taxon>Bacillati</taxon>
        <taxon>Bacillota</taxon>
        <taxon>Bacilli</taxon>
        <taxon>Bacillales</taxon>
        <taxon>Bacillaceae</taxon>
        <taxon>Rossellomorea</taxon>
    </lineage>
</organism>
<reference evidence="2 3" key="1">
    <citation type="submission" date="2016-09" db="EMBL/GenBank/DDBJ databases">
        <title>Bacillus aquimaris SAMM genome sequence reveals colonization and biosurfactant production capacities.</title>
        <authorList>
            <person name="Waghmode S.R."/>
            <person name="Suryavanshi M.V."/>
        </authorList>
    </citation>
    <scope>NUCLEOTIDE SEQUENCE [LARGE SCALE GENOMIC DNA]</scope>
    <source>
        <strain evidence="2 3">SAMM</strain>
    </source>
</reference>
<dbReference type="AlphaFoldDB" id="A0A1J6WPH0"/>
<sequence length="419" mass="49721">MNIGKAIKFKRKESGLTQEELSNGICSITYLSKLENGKLDSQINDETLNLLCSRLGISQEDLTSDSEELLDLLFEWYEKVCEEDLSQCAELYNNVQKKIRYSSNYETAIFFELFKLRYFIQKKDVGESIKIHKDIDQKIDLFTPKQLYFYHKFSGYLYRERDMLKKAEHHLHEAIDLDQELKINEPDLYYLLGIVQSRLGNYISSFEYLHKAEVLYSDLIDYNKLFKINIIISINYILLGEYDLSIEKIEVLLQQAKKLKKEVNTVAMLKHNLGYAYFKKERYQQSYNILLETLEMKGKSIGVSVDYLITYYVYVQAFLHLNMGDETEVNHAIQEGIRMSEELDKKEYQIKFTYLNYKFSTNSTQNETLTFLENTALEYFSTRGDKDDYKHFLLEVVKIYKEKKMYKKATHYLLNYIEI</sequence>
<dbReference type="Pfam" id="PF01381">
    <property type="entry name" value="HTH_3"/>
    <property type="match status" value="1"/>
</dbReference>
<dbReference type="PROSITE" id="PS50943">
    <property type="entry name" value="HTH_CROC1"/>
    <property type="match status" value="1"/>
</dbReference>
<evidence type="ECO:0000313" key="3">
    <source>
        <dbReference type="Proteomes" id="UP000182062"/>
    </source>
</evidence>
<dbReference type="Gene3D" id="1.25.40.10">
    <property type="entry name" value="Tetratricopeptide repeat domain"/>
    <property type="match status" value="1"/>
</dbReference>
<dbReference type="InterPro" id="IPR019734">
    <property type="entry name" value="TPR_rpt"/>
</dbReference>
<gene>
    <name evidence="2" type="ORF">BHE18_02590</name>
</gene>
<dbReference type="CDD" id="cd00093">
    <property type="entry name" value="HTH_XRE"/>
    <property type="match status" value="1"/>
</dbReference>
<accession>A0A1J6WPH0</accession>
<dbReference type="InterPro" id="IPR010982">
    <property type="entry name" value="Lambda_DNA-bd_dom_sf"/>
</dbReference>
<dbReference type="Gene3D" id="1.10.260.40">
    <property type="entry name" value="lambda repressor-like DNA-binding domains"/>
    <property type="match status" value="1"/>
</dbReference>
<dbReference type="OrthoDB" id="252257at2"/>
<proteinExistence type="predicted"/>
<dbReference type="SMART" id="SM00530">
    <property type="entry name" value="HTH_XRE"/>
    <property type="match status" value="1"/>
</dbReference>
<dbReference type="InterPro" id="IPR001387">
    <property type="entry name" value="Cro/C1-type_HTH"/>
</dbReference>
<dbReference type="SMART" id="SM00028">
    <property type="entry name" value="TPR"/>
    <property type="match status" value="3"/>
</dbReference>
<dbReference type="Proteomes" id="UP000182062">
    <property type="component" value="Unassembled WGS sequence"/>
</dbReference>
<dbReference type="RefSeq" id="WP_071619919.1">
    <property type="nucleotide sequence ID" value="NZ_MINN01000117.1"/>
</dbReference>
<name>A0A1J6WPH0_9BACI</name>
<dbReference type="SUPFAM" id="SSF48452">
    <property type="entry name" value="TPR-like"/>
    <property type="match status" value="1"/>
</dbReference>
<dbReference type="GO" id="GO:0003677">
    <property type="term" value="F:DNA binding"/>
    <property type="evidence" value="ECO:0007669"/>
    <property type="project" value="InterPro"/>
</dbReference>
<feature type="domain" description="HTH cro/C1-type" evidence="1">
    <location>
        <begin position="7"/>
        <end position="62"/>
    </location>
</feature>
<dbReference type="SUPFAM" id="SSF47413">
    <property type="entry name" value="lambda repressor-like DNA-binding domains"/>
    <property type="match status" value="1"/>
</dbReference>
<evidence type="ECO:0000259" key="1">
    <source>
        <dbReference type="PROSITE" id="PS50943"/>
    </source>
</evidence>
<dbReference type="EMBL" id="MINN01000117">
    <property type="protein sequence ID" value="OIU69815.1"/>
    <property type="molecule type" value="Genomic_DNA"/>
</dbReference>
<keyword evidence="3" id="KW-1185">Reference proteome</keyword>